<gene>
    <name evidence="17" type="ORF">HO173_001015</name>
</gene>
<feature type="region of interest" description="Disordered" evidence="14">
    <location>
        <begin position="344"/>
        <end position="365"/>
    </location>
</feature>
<evidence type="ECO:0000256" key="2">
    <source>
        <dbReference type="ARBA" id="ARBA00004123"/>
    </source>
</evidence>
<dbReference type="SMART" id="SM00279">
    <property type="entry name" value="HhH2"/>
    <property type="match status" value="1"/>
</dbReference>
<feature type="compositionally biased region" description="Basic and acidic residues" evidence="14">
    <location>
        <begin position="537"/>
        <end position="569"/>
    </location>
</feature>
<dbReference type="CDD" id="cd09857">
    <property type="entry name" value="PIN_EXO1"/>
    <property type="match status" value="1"/>
</dbReference>
<evidence type="ECO:0000256" key="10">
    <source>
        <dbReference type="ARBA" id="ARBA00022881"/>
    </source>
</evidence>
<keyword evidence="8" id="KW-0269">Exonuclease</keyword>
<dbReference type="InterPro" id="IPR019974">
    <property type="entry name" value="XPG_CS"/>
</dbReference>
<feature type="compositionally biased region" description="Low complexity" evidence="14">
    <location>
        <begin position="583"/>
        <end position="593"/>
    </location>
</feature>
<keyword evidence="18" id="KW-1185">Reference proteome</keyword>
<keyword evidence="6" id="KW-0227">DNA damage</keyword>
<keyword evidence="5" id="KW-0479">Metal-binding</keyword>
<dbReference type="Pfam" id="PF00752">
    <property type="entry name" value="XPG_N"/>
    <property type="match status" value="1"/>
</dbReference>
<dbReference type="GO" id="GO:0005634">
    <property type="term" value="C:nucleus"/>
    <property type="evidence" value="ECO:0007669"/>
    <property type="project" value="UniProtKB-SubCell"/>
</dbReference>
<dbReference type="InterPro" id="IPR044752">
    <property type="entry name" value="PIN-like_EXO1"/>
</dbReference>
<feature type="domain" description="XPG-I" evidence="15">
    <location>
        <begin position="140"/>
        <end position="210"/>
    </location>
</feature>
<dbReference type="CDD" id="cd09908">
    <property type="entry name" value="H3TH_EXO1"/>
    <property type="match status" value="1"/>
</dbReference>
<dbReference type="EMBL" id="JACCJC010000002">
    <property type="protein sequence ID" value="KAF6241220.1"/>
    <property type="molecule type" value="Genomic_DNA"/>
</dbReference>
<evidence type="ECO:0000256" key="13">
    <source>
        <dbReference type="ARBA" id="ARBA00023242"/>
    </source>
</evidence>
<reference evidence="17 18" key="1">
    <citation type="journal article" date="2020" name="Genomics">
        <title>Complete, high-quality genomes from long-read metagenomic sequencing of two wolf lichen thalli reveals enigmatic genome architecture.</title>
        <authorList>
            <person name="McKenzie S.K."/>
            <person name="Walston R.F."/>
            <person name="Allen J.L."/>
        </authorList>
    </citation>
    <scope>NUCLEOTIDE SEQUENCE [LARGE SCALE GENOMIC DNA]</scope>
    <source>
        <strain evidence="17">WasteWater2</strain>
    </source>
</reference>
<evidence type="ECO:0000256" key="8">
    <source>
        <dbReference type="ARBA" id="ARBA00022839"/>
    </source>
</evidence>
<evidence type="ECO:0000256" key="1">
    <source>
        <dbReference type="ARBA" id="ARBA00001946"/>
    </source>
</evidence>
<keyword evidence="11" id="KW-0238">DNA-binding</keyword>
<dbReference type="InterPro" id="IPR029060">
    <property type="entry name" value="PIN-like_dom_sf"/>
</dbReference>
<keyword evidence="12" id="KW-0234">DNA repair</keyword>
<dbReference type="InterPro" id="IPR037315">
    <property type="entry name" value="EXO1_H3TH"/>
</dbReference>
<evidence type="ECO:0000256" key="12">
    <source>
        <dbReference type="ARBA" id="ARBA00023204"/>
    </source>
</evidence>
<dbReference type="GO" id="GO:0017108">
    <property type="term" value="F:5'-flap endonuclease activity"/>
    <property type="evidence" value="ECO:0007669"/>
    <property type="project" value="TreeGrafter"/>
</dbReference>
<feature type="compositionally biased region" description="Polar residues" evidence="14">
    <location>
        <begin position="444"/>
        <end position="453"/>
    </location>
</feature>
<evidence type="ECO:0000259" key="15">
    <source>
        <dbReference type="SMART" id="SM00484"/>
    </source>
</evidence>
<feature type="region of interest" description="Disordered" evidence="14">
    <location>
        <begin position="629"/>
        <end position="657"/>
    </location>
</feature>
<name>A0A8H6L9Y4_9LECA</name>
<feature type="domain" description="XPG N-terminal" evidence="16">
    <location>
        <begin position="3"/>
        <end position="101"/>
    </location>
</feature>
<evidence type="ECO:0000256" key="11">
    <source>
        <dbReference type="ARBA" id="ARBA00023125"/>
    </source>
</evidence>
<dbReference type="GO" id="GO:0003677">
    <property type="term" value="F:DNA binding"/>
    <property type="evidence" value="ECO:0007669"/>
    <property type="project" value="UniProtKB-KW"/>
</dbReference>
<evidence type="ECO:0000256" key="3">
    <source>
        <dbReference type="ARBA" id="ARBA00010563"/>
    </source>
</evidence>
<organism evidence="17 18">
    <name type="scientific">Letharia columbiana</name>
    <dbReference type="NCBI Taxonomy" id="112416"/>
    <lineage>
        <taxon>Eukaryota</taxon>
        <taxon>Fungi</taxon>
        <taxon>Dikarya</taxon>
        <taxon>Ascomycota</taxon>
        <taxon>Pezizomycotina</taxon>
        <taxon>Lecanoromycetes</taxon>
        <taxon>OSLEUM clade</taxon>
        <taxon>Lecanoromycetidae</taxon>
        <taxon>Lecanorales</taxon>
        <taxon>Lecanorineae</taxon>
        <taxon>Parmeliaceae</taxon>
        <taxon>Letharia</taxon>
    </lineage>
</organism>
<evidence type="ECO:0000256" key="4">
    <source>
        <dbReference type="ARBA" id="ARBA00022722"/>
    </source>
</evidence>
<evidence type="ECO:0000256" key="7">
    <source>
        <dbReference type="ARBA" id="ARBA00022801"/>
    </source>
</evidence>
<dbReference type="PROSITE" id="PS00841">
    <property type="entry name" value="XPG_1"/>
    <property type="match status" value="1"/>
</dbReference>
<dbReference type="InterPro" id="IPR008918">
    <property type="entry name" value="HhH2"/>
</dbReference>
<evidence type="ECO:0000313" key="17">
    <source>
        <dbReference type="EMBL" id="KAF6241220.1"/>
    </source>
</evidence>
<evidence type="ECO:0000256" key="9">
    <source>
        <dbReference type="ARBA" id="ARBA00022842"/>
    </source>
</evidence>
<dbReference type="GO" id="GO:0046872">
    <property type="term" value="F:metal ion binding"/>
    <property type="evidence" value="ECO:0007669"/>
    <property type="project" value="UniProtKB-KW"/>
</dbReference>
<dbReference type="SUPFAM" id="SSF47807">
    <property type="entry name" value="5' to 3' exonuclease, C-terminal subdomain"/>
    <property type="match status" value="1"/>
</dbReference>
<proteinExistence type="inferred from homology"/>
<keyword evidence="4" id="KW-0540">Nuclease</keyword>
<dbReference type="FunFam" id="1.10.150.20:FF:000011">
    <property type="entry name" value="exonuclease 1"/>
    <property type="match status" value="1"/>
</dbReference>
<dbReference type="AlphaFoldDB" id="A0A8H6L9Y4"/>
<evidence type="ECO:0000256" key="5">
    <source>
        <dbReference type="ARBA" id="ARBA00022723"/>
    </source>
</evidence>
<feature type="region of interest" description="Disordered" evidence="14">
    <location>
        <begin position="525"/>
        <end position="593"/>
    </location>
</feature>
<dbReference type="PANTHER" id="PTHR11081:SF65">
    <property type="entry name" value="DNA DAMAGE-INDUCIBLE PROTEIN DIN7-RELATED"/>
    <property type="match status" value="1"/>
</dbReference>
<dbReference type="InterPro" id="IPR006084">
    <property type="entry name" value="XPG/Rad2"/>
</dbReference>
<feature type="compositionally biased region" description="Polar residues" evidence="14">
    <location>
        <begin position="344"/>
        <end position="356"/>
    </location>
</feature>
<feature type="region of interest" description="Disordered" evidence="14">
    <location>
        <begin position="413"/>
        <end position="432"/>
    </location>
</feature>
<feature type="region of interest" description="Disordered" evidence="14">
    <location>
        <begin position="725"/>
        <end position="749"/>
    </location>
</feature>
<dbReference type="SMART" id="SM00484">
    <property type="entry name" value="XPGI"/>
    <property type="match status" value="1"/>
</dbReference>
<keyword evidence="13" id="KW-0539">Nucleus</keyword>
<evidence type="ECO:0000256" key="6">
    <source>
        <dbReference type="ARBA" id="ARBA00022763"/>
    </source>
</evidence>
<keyword evidence="7" id="KW-0378">Hydrolase</keyword>
<dbReference type="Gene3D" id="3.40.50.1010">
    <property type="entry name" value="5'-nuclease"/>
    <property type="match status" value="1"/>
</dbReference>
<dbReference type="Proteomes" id="UP000578531">
    <property type="component" value="Unassembled WGS sequence"/>
</dbReference>
<feature type="region of interest" description="Disordered" evidence="14">
    <location>
        <begin position="444"/>
        <end position="507"/>
    </location>
</feature>
<keyword evidence="9" id="KW-0460">Magnesium</keyword>
<dbReference type="GO" id="GO:0006281">
    <property type="term" value="P:DNA repair"/>
    <property type="evidence" value="ECO:0007669"/>
    <property type="project" value="UniProtKB-KW"/>
</dbReference>
<sequence length="761" mass="83937">MKMGISGLLPLLKSIQKPCNLKKFAGQTIGVDAYGWLHRGTVACAIDLALGKPTTKHIDFSMHRVRMLIHFGVIPYIVFDGDYLPSKAATEIERAKKREESKRKGLELYRLNKPSQAHLELQKAVDVTPVMAIQLIEELKKAGVQYVVAPYEADAQLAYLERQGIIQGMLSEDSDLLVFGAKRLLTKLDQYGDCIEINRADFTACREISLVGWSDAEFRRMAILSGCDYLARINRMGLKSAYRLVRKHKTIEKILRMLSFDGQYHVPPGYLEAFYKAELTFLHQRVFCPLKRDVVMMNDLQADAQPRDFSFIGGEVEQEIAIGVAKGDLDPMTKQPIRVKETVKTTPKNQWGNPRRSTVDKGPDTKAVKSIDSFFKPKRTPLAELDPNSFTPSPTQERLLRQANGLTWESISAPAGLPSLRPSASVPSGPRSALANRVTETVTNVGASPTGLTPSKRRRLCIDPSDSLDPGNVVASESGRSRFFAPNITDPSPSIKKSKKNRKGKSADITIWSDDSIEDVMADLPDVSECPQPSRQGRMEIFKNDSQETAEDPRRPGTRDEEISREDSQRSTSSRGTVESGMPSSTSATSFKSSAPSVAATLDKHVSAELKALTQEYTYRPETERMALQRSQMENPKEHPAAVSASQAISKPPMFRQRNTTPLERLGLSAMNRSRSCSSLFNSTVNCPGRAEESASIQDSTPVTKPIIGLPLAYSIGPDASITKGSEDAIIPDSEDEGGTATEVEERAKPRLDLGRFAFTG</sequence>
<evidence type="ECO:0000313" key="18">
    <source>
        <dbReference type="Proteomes" id="UP000578531"/>
    </source>
</evidence>
<dbReference type="InterPro" id="IPR006086">
    <property type="entry name" value="XPG-I_dom"/>
</dbReference>
<comment type="subcellular location">
    <subcellularLocation>
        <location evidence="2">Nucleus</location>
    </subcellularLocation>
</comment>
<accession>A0A8H6L9Y4</accession>
<dbReference type="InterPro" id="IPR006085">
    <property type="entry name" value="XPG_DNA_repair_N"/>
</dbReference>
<dbReference type="SMART" id="SM00485">
    <property type="entry name" value="XPGN"/>
    <property type="match status" value="1"/>
</dbReference>
<protein>
    <recommendedName>
        <fullName evidence="19">Exonuclease 1</fullName>
    </recommendedName>
</protein>
<dbReference type="GO" id="GO:0035312">
    <property type="term" value="F:5'-3' DNA exonuclease activity"/>
    <property type="evidence" value="ECO:0007669"/>
    <property type="project" value="InterPro"/>
</dbReference>
<dbReference type="GeneID" id="59282693"/>
<dbReference type="PRINTS" id="PR00853">
    <property type="entry name" value="XPGRADSUPER"/>
</dbReference>
<dbReference type="FunFam" id="3.40.50.1010:FF:000002">
    <property type="entry name" value="Exonuclease 1, putative"/>
    <property type="match status" value="1"/>
</dbReference>
<evidence type="ECO:0000259" key="16">
    <source>
        <dbReference type="SMART" id="SM00485"/>
    </source>
</evidence>
<dbReference type="Pfam" id="PF00867">
    <property type="entry name" value="XPG_I"/>
    <property type="match status" value="1"/>
</dbReference>
<keyword evidence="10" id="KW-0267">Excision nuclease</keyword>
<dbReference type="RefSeq" id="XP_037170468.1">
    <property type="nucleotide sequence ID" value="XM_037302961.1"/>
</dbReference>
<evidence type="ECO:0008006" key="19">
    <source>
        <dbReference type="Google" id="ProtNLM"/>
    </source>
</evidence>
<dbReference type="InterPro" id="IPR036279">
    <property type="entry name" value="5-3_exonuclease_C_sf"/>
</dbReference>
<dbReference type="PANTHER" id="PTHR11081">
    <property type="entry name" value="FLAP ENDONUCLEASE FAMILY MEMBER"/>
    <property type="match status" value="1"/>
</dbReference>
<comment type="cofactor">
    <cofactor evidence="1">
        <name>Mg(2+)</name>
        <dbReference type="ChEBI" id="CHEBI:18420"/>
    </cofactor>
</comment>
<comment type="caution">
    <text evidence="17">The sequence shown here is derived from an EMBL/GenBank/DDBJ whole genome shotgun (WGS) entry which is preliminary data.</text>
</comment>
<evidence type="ECO:0000256" key="14">
    <source>
        <dbReference type="SAM" id="MobiDB-lite"/>
    </source>
</evidence>
<dbReference type="SUPFAM" id="SSF88723">
    <property type="entry name" value="PIN domain-like"/>
    <property type="match status" value="1"/>
</dbReference>
<comment type="similarity">
    <text evidence="3">Belongs to the XPG/RAD2 endonuclease family. EXO1 subfamily.</text>
</comment>
<dbReference type="Gene3D" id="1.10.150.20">
    <property type="entry name" value="5' to 3' exonuclease, C-terminal subdomain"/>
    <property type="match status" value="1"/>
</dbReference>
<dbReference type="OrthoDB" id="26491at2759"/>